<dbReference type="EMBL" id="LAZR01055517">
    <property type="protein sequence ID" value="KKK76194.1"/>
    <property type="molecule type" value="Genomic_DNA"/>
</dbReference>
<organism evidence="1">
    <name type="scientific">marine sediment metagenome</name>
    <dbReference type="NCBI Taxonomy" id="412755"/>
    <lineage>
        <taxon>unclassified sequences</taxon>
        <taxon>metagenomes</taxon>
        <taxon>ecological metagenomes</taxon>
    </lineage>
</organism>
<comment type="caution">
    <text evidence="1">The sequence shown here is derived from an EMBL/GenBank/DDBJ whole genome shotgun (WGS) entry which is preliminary data.</text>
</comment>
<dbReference type="AlphaFoldDB" id="A0A0F9ACG2"/>
<gene>
    <name evidence="1" type="ORF">LCGC14_2866140</name>
</gene>
<reference evidence="1" key="1">
    <citation type="journal article" date="2015" name="Nature">
        <title>Complex archaea that bridge the gap between prokaryotes and eukaryotes.</title>
        <authorList>
            <person name="Spang A."/>
            <person name="Saw J.H."/>
            <person name="Jorgensen S.L."/>
            <person name="Zaremba-Niedzwiedzka K."/>
            <person name="Martijn J."/>
            <person name="Lind A.E."/>
            <person name="van Eijk R."/>
            <person name="Schleper C."/>
            <person name="Guy L."/>
            <person name="Ettema T.J."/>
        </authorList>
    </citation>
    <scope>NUCLEOTIDE SEQUENCE</scope>
</reference>
<sequence>MQTEAVLERYRELKKGGLSALEASIRVHEETGRAGDLHWHRIHEQCWCGYLTVPAAYYTYDDKGRQTNTQEDAEKKYLAELGANKASLQTAANTKLQTCECGKPTRPRGTDCWKCYRERSK</sequence>
<proteinExistence type="predicted"/>
<accession>A0A0F9ACG2</accession>
<evidence type="ECO:0000313" key="1">
    <source>
        <dbReference type="EMBL" id="KKK76194.1"/>
    </source>
</evidence>
<protein>
    <submittedName>
        <fullName evidence="1">Uncharacterized protein</fullName>
    </submittedName>
</protein>
<name>A0A0F9ACG2_9ZZZZ</name>